<name>A0AAW1JG36_POPJA</name>
<gene>
    <name evidence="1" type="ORF">QE152_g29754</name>
</gene>
<protein>
    <submittedName>
        <fullName evidence="1">Uncharacterized protein</fullName>
    </submittedName>
</protein>
<proteinExistence type="predicted"/>
<sequence length="93" mass="10781">MAHNYSVSRETRRWRLRYSYGMLDQAGINAFVLYNVSGNASKATRNKFLQSLGLQLAKPWIESRLSKKISCKVQSEIREVLEPTHIPEEEPRT</sequence>
<keyword evidence="2" id="KW-1185">Reference proteome</keyword>
<reference evidence="1 2" key="1">
    <citation type="journal article" date="2024" name="BMC Genomics">
        <title>De novo assembly and annotation of Popillia japonica's genome with initial clues to its potential as an invasive pest.</title>
        <authorList>
            <person name="Cucini C."/>
            <person name="Boschi S."/>
            <person name="Funari R."/>
            <person name="Cardaioli E."/>
            <person name="Iannotti N."/>
            <person name="Marturano G."/>
            <person name="Paoli F."/>
            <person name="Bruttini M."/>
            <person name="Carapelli A."/>
            <person name="Frati F."/>
            <person name="Nardi F."/>
        </authorList>
    </citation>
    <scope>NUCLEOTIDE SEQUENCE [LARGE SCALE GENOMIC DNA]</scope>
    <source>
        <strain evidence="1">DMR45628</strain>
    </source>
</reference>
<dbReference type="EMBL" id="JASPKY010000384">
    <property type="protein sequence ID" value="KAK9702767.1"/>
    <property type="molecule type" value="Genomic_DNA"/>
</dbReference>
<dbReference type="AlphaFoldDB" id="A0AAW1JG36"/>
<evidence type="ECO:0000313" key="1">
    <source>
        <dbReference type="EMBL" id="KAK9702767.1"/>
    </source>
</evidence>
<evidence type="ECO:0000313" key="2">
    <source>
        <dbReference type="Proteomes" id="UP001458880"/>
    </source>
</evidence>
<organism evidence="1 2">
    <name type="scientific">Popillia japonica</name>
    <name type="common">Japanese beetle</name>
    <dbReference type="NCBI Taxonomy" id="7064"/>
    <lineage>
        <taxon>Eukaryota</taxon>
        <taxon>Metazoa</taxon>
        <taxon>Ecdysozoa</taxon>
        <taxon>Arthropoda</taxon>
        <taxon>Hexapoda</taxon>
        <taxon>Insecta</taxon>
        <taxon>Pterygota</taxon>
        <taxon>Neoptera</taxon>
        <taxon>Endopterygota</taxon>
        <taxon>Coleoptera</taxon>
        <taxon>Polyphaga</taxon>
        <taxon>Scarabaeiformia</taxon>
        <taxon>Scarabaeidae</taxon>
        <taxon>Rutelinae</taxon>
        <taxon>Popillia</taxon>
    </lineage>
</organism>
<comment type="caution">
    <text evidence="1">The sequence shown here is derived from an EMBL/GenBank/DDBJ whole genome shotgun (WGS) entry which is preliminary data.</text>
</comment>
<accession>A0AAW1JG36</accession>
<dbReference type="Proteomes" id="UP001458880">
    <property type="component" value="Unassembled WGS sequence"/>
</dbReference>